<dbReference type="AlphaFoldDB" id="A0A418NTF4"/>
<dbReference type="OrthoDB" id="7595119at2"/>
<accession>A0A418NTF4</accession>
<organism evidence="1 2">
    <name type="scientific">Aurantiacibacter zhengii</name>
    <dbReference type="NCBI Taxonomy" id="2307003"/>
    <lineage>
        <taxon>Bacteria</taxon>
        <taxon>Pseudomonadati</taxon>
        <taxon>Pseudomonadota</taxon>
        <taxon>Alphaproteobacteria</taxon>
        <taxon>Sphingomonadales</taxon>
        <taxon>Erythrobacteraceae</taxon>
        <taxon>Aurantiacibacter</taxon>
    </lineage>
</organism>
<evidence type="ECO:0000313" key="2">
    <source>
        <dbReference type="Proteomes" id="UP000286576"/>
    </source>
</evidence>
<reference evidence="1 2" key="1">
    <citation type="submission" date="2018-08" db="EMBL/GenBank/DDBJ databases">
        <title>Erythrobacter zhengii sp.nov., a bacterium isolated from deep-sea sediment.</title>
        <authorList>
            <person name="Fang C."/>
            <person name="Wu Y.-H."/>
            <person name="Sun C."/>
            <person name="Wang H."/>
            <person name="Cheng H."/>
            <person name="Meng F.-X."/>
            <person name="Wang C.-S."/>
            <person name="Xu X.-W."/>
        </authorList>
    </citation>
    <scope>NUCLEOTIDE SEQUENCE [LARGE SCALE GENOMIC DNA]</scope>
    <source>
        <strain evidence="1 2">V18</strain>
    </source>
</reference>
<name>A0A418NTF4_9SPHN</name>
<dbReference type="Proteomes" id="UP000286576">
    <property type="component" value="Unassembled WGS sequence"/>
</dbReference>
<protein>
    <submittedName>
        <fullName evidence="1">Uncharacterized protein</fullName>
    </submittedName>
</protein>
<dbReference type="EMBL" id="QXFL01000003">
    <property type="protein sequence ID" value="RIV86920.1"/>
    <property type="molecule type" value="Genomic_DNA"/>
</dbReference>
<sequence length="102" mass="11440">MLETLNDGAWTLRLRSEGTSQRICVRTGRELIQIRHRQPNCDRFVVQDEADVVTVQYTCRGNGYGRTTIRREGPDVVQVRSQGIYGGAPFSIEGEARHSGSC</sequence>
<keyword evidence="2" id="KW-1185">Reference proteome</keyword>
<proteinExistence type="predicted"/>
<evidence type="ECO:0000313" key="1">
    <source>
        <dbReference type="EMBL" id="RIV86920.1"/>
    </source>
</evidence>
<comment type="caution">
    <text evidence="1">The sequence shown here is derived from an EMBL/GenBank/DDBJ whole genome shotgun (WGS) entry which is preliminary data.</text>
</comment>
<gene>
    <name evidence="1" type="ORF">D2V07_08165</name>
</gene>